<evidence type="ECO:0000259" key="8">
    <source>
        <dbReference type="PROSITE" id="PS00715"/>
    </source>
</evidence>
<dbReference type="GO" id="GO:0006352">
    <property type="term" value="P:DNA-templated transcription initiation"/>
    <property type="evidence" value="ECO:0007669"/>
    <property type="project" value="UniProtKB-UniRule"/>
</dbReference>
<dbReference type="InterPro" id="IPR000943">
    <property type="entry name" value="RNA_pol_sigma70"/>
</dbReference>
<comment type="function">
    <text evidence="6">Sigma factors are initiation factors that promote the attachment of plastid-encoded RNA polymerase (PEP) to specific initiation sites and are then released.</text>
</comment>
<gene>
    <name evidence="10" type="ORF">GSCOC_T00023719001</name>
</gene>
<dbReference type="CDD" id="cd06171">
    <property type="entry name" value="Sigma70_r4"/>
    <property type="match status" value="1"/>
</dbReference>
<evidence type="ECO:0000256" key="1">
    <source>
        <dbReference type="ARBA" id="ARBA00007788"/>
    </source>
</evidence>
<dbReference type="Gene3D" id="1.20.120.1810">
    <property type="match status" value="1"/>
</dbReference>
<evidence type="ECO:0000313" key="10">
    <source>
        <dbReference type="EMBL" id="CDP06761.1"/>
    </source>
</evidence>
<evidence type="ECO:0000313" key="11">
    <source>
        <dbReference type="Proteomes" id="UP000295252"/>
    </source>
</evidence>
<keyword evidence="5 6" id="KW-0804">Transcription</keyword>
<dbReference type="InterPro" id="IPR036388">
    <property type="entry name" value="WH-like_DNA-bd_sf"/>
</dbReference>
<dbReference type="Gene3D" id="1.10.10.10">
    <property type="entry name" value="Winged helix-like DNA-binding domain superfamily/Winged helix DNA-binding domain"/>
    <property type="match status" value="2"/>
</dbReference>
<comment type="subcellular location">
    <subcellularLocation>
        <location evidence="6">Plastid</location>
        <location evidence="6">Chloroplast</location>
    </subcellularLocation>
</comment>
<dbReference type="InterPro" id="IPR007630">
    <property type="entry name" value="RNA_pol_sigma70_r4"/>
</dbReference>
<proteinExistence type="inferred from homology"/>
<dbReference type="PANTHER" id="PTHR30603">
    <property type="entry name" value="RNA POLYMERASE SIGMA FACTOR RPO"/>
    <property type="match status" value="1"/>
</dbReference>
<evidence type="ECO:0000259" key="9">
    <source>
        <dbReference type="PROSITE" id="PS00716"/>
    </source>
</evidence>
<dbReference type="OMA" id="VQCGREP"/>
<dbReference type="Pfam" id="PF04545">
    <property type="entry name" value="Sigma70_r4"/>
    <property type="match status" value="1"/>
</dbReference>
<dbReference type="PIRSF" id="PIRSF000767">
    <property type="entry name" value="RNA_pol_sigma_SigB/C/D"/>
    <property type="match status" value="1"/>
</dbReference>
<evidence type="ECO:0000256" key="2">
    <source>
        <dbReference type="ARBA" id="ARBA00023015"/>
    </source>
</evidence>
<dbReference type="FunCoup" id="A0A068UE75">
    <property type="interactions" value="907"/>
</dbReference>
<evidence type="ECO:0000256" key="5">
    <source>
        <dbReference type="ARBA" id="ARBA00023163"/>
    </source>
</evidence>
<keyword evidence="11" id="KW-1185">Reference proteome</keyword>
<dbReference type="InterPro" id="IPR007627">
    <property type="entry name" value="RNA_pol_sigma70_r2"/>
</dbReference>
<sequence>MEAARNFLSSPPTFSSRTHLKNFPSSSSTSSSVSVLREKVAPLLTRMPAVTVACYFATSTHISEQHEESGPSLRLMKYDRMSQATLDRRLIDAAPSANQGSDTDDPDHLKSNSHVKLLQLPGLWYLFQSLDTRQSVPSIPDDFTDVEAENVVALAKNALSASREAALLAENSKLFGASVDDTLSPSLLYALTDIPLEKKTVHSTRLLQRQPKKRRVPKPKVEVEDTRPPVRPNLQRKAFDLIDPLRVFLSGPETKLLTVDEESELIGKIQDWMKQEEVKSRLQSQFNREPTLVEWAEAAGLSCRALQTQLHSGNRSREKLIYANHRMVVHIARQYMGRGLSLQDLLQEGSMGLMRSIEKFKPQVGCRFATYAYWWIRQAIRKAIFQHSRTIRLPDNVYGLLSKVKEAKKLCIQQGIHSPTKEEIASCAGITVEKLEKLLFTARMPLSMQQPVWMDQDTTFQEVTADTAIEASDLSVSKQLMRIHIRNLLRILNPKERKIIRLRFGIEDGKQKSLSEIGAVFGLSKERVRQLETRALYKLKQCLNSQGLNAYADMLL</sequence>
<dbReference type="NCBIfam" id="TIGR02937">
    <property type="entry name" value="sigma70-ECF"/>
    <property type="match status" value="1"/>
</dbReference>
<name>A0A068UE75_COFCA</name>
<dbReference type="InterPro" id="IPR014284">
    <property type="entry name" value="RNA_pol_sigma-70_dom"/>
</dbReference>
<dbReference type="OrthoDB" id="206108at2759"/>
<feature type="region of interest" description="Disordered" evidence="7">
    <location>
        <begin position="1"/>
        <end position="31"/>
    </location>
</feature>
<dbReference type="Gramene" id="CDP06761">
    <property type="protein sequence ID" value="CDP06761"/>
    <property type="gene ID" value="GSCOC_T00023719001"/>
</dbReference>
<dbReference type="PROSITE" id="PS00716">
    <property type="entry name" value="SIGMA70_2"/>
    <property type="match status" value="1"/>
</dbReference>
<comment type="similarity">
    <text evidence="1 6">Belongs to the sigma-70 factor family.</text>
</comment>
<dbReference type="Pfam" id="PF04542">
    <property type="entry name" value="Sigma70_r2"/>
    <property type="match status" value="1"/>
</dbReference>
<organism evidence="10 11">
    <name type="scientific">Coffea canephora</name>
    <name type="common">Robusta coffee</name>
    <dbReference type="NCBI Taxonomy" id="49390"/>
    <lineage>
        <taxon>Eukaryota</taxon>
        <taxon>Viridiplantae</taxon>
        <taxon>Streptophyta</taxon>
        <taxon>Embryophyta</taxon>
        <taxon>Tracheophyta</taxon>
        <taxon>Spermatophyta</taxon>
        <taxon>Magnoliopsida</taxon>
        <taxon>eudicotyledons</taxon>
        <taxon>Gunneridae</taxon>
        <taxon>Pentapetalae</taxon>
        <taxon>asterids</taxon>
        <taxon>lamiids</taxon>
        <taxon>Gentianales</taxon>
        <taxon>Rubiaceae</taxon>
        <taxon>Ixoroideae</taxon>
        <taxon>Gardenieae complex</taxon>
        <taxon>Bertiereae - Coffeeae clade</taxon>
        <taxon>Coffeeae</taxon>
        <taxon>Coffea</taxon>
    </lineage>
</organism>
<dbReference type="STRING" id="49390.A0A068UE75"/>
<feature type="compositionally biased region" description="Polar residues" evidence="7">
    <location>
        <begin position="7"/>
        <end position="17"/>
    </location>
</feature>
<keyword evidence="6" id="KW-0934">Plastid</keyword>
<dbReference type="SUPFAM" id="SSF88946">
    <property type="entry name" value="Sigma2 domain of RNA polymerase sigma factors"/>
    <property type="match status" value="1"/>
</dbReference>
<feature type="domain" description="RNA polymerase sigma-70" evidence="8">
    <location>
        <begin position="344"/>
        <end position="357"/>
    </location>
</feature>
<dbReference type="GO" id="GO:0003677">
    <property type="term" value="F:DNA binding"/>
    <property type="evidence" value="ECO:0007669"/>
    <property type="project" value="UniProtKB-KW"/>
</dbReference>
<evidence type="ECO:0000256" key="7">
    <source>
        <dbReference type="SAM" id="MobiDB-lite"/>
    </source>
</evidence>
<evidence type="ECO:0000256" key="6">
    <source>
        <dbReference type="PIRNR" id="PIRNR000767"/>
    </source>
</evidence>
<protein>
    <recommendedName>
        <fullName evidence="6">RNA polymerase sigma factor</fullName>
    </recommendedName>
</protein>
<dbReference type="GO" id="GO:0009507">
    <property type="term" value="C:chloroplast"/>
    <property type="evidence" value="ECO:0007669"/>
    <property type="project" value="UniProtKB-SubCell"/>
</dbReference>
<dbReference type="InterPro" id="IPR016262">
    <property type="entry name" value="RNA_pol_sigma_SigB/C/D/F"/>
</dbReference>
<dbReference type="InterPro" id="IPR013325">
    <property type="entry name" value="RNA_pol_sigma_r2"/>
</dbReference>
<reference evidence="11" key="1">
    <citation type="journal article" date="2014" name="Science">
        <title>The coffee genome provides insight into the convergent evolution of caffeine biosynthesis.</title>
        <authorList>
            <person name="Denoeud F."/>
            <person name="Carretero-Paulet L."/>
            <person name="Dereeper A."/>
            <person name="Droc G."/>
            <person name="Guyot R."/>
            <person name="Pietrella M."/>
            <person name="Zheng C."/>
            <person name="Alberti A."/>
            <person name="Anthony F."/>
            <person name="Aprea G."/>
            <person name="Aury J.M."/>
            <person name="Bento P."/>
            <person name="Bernard M."/>
            <person name="Bocs S."/>
            <person name="Campa C."/>
            <person name="Cenci A."/>
            <person name="Combes M.C."/>
            <person name="Crouzillat D."/>
            <person name="Da Silva C."/>
            <person name="Daddiego L."/>
            <person name="De Bellis F."/>
            <person name="Dussert S."/>
            <person name="Garsmeur O."/>
            <person name="Gayraud T."/>
            <person name="Guignon V."/>
            <person name="Jahn K."/>
            <person name="Jamilloux V."/>
            <person name="Joet T."/>
            <person name="Labadie K."/>
            <person name="Lan T."/>
            <person name="Leclercq J."/>
            <person name="Lepelley M."/>
            <person name="Leroy T."/>
            <person name="Li L.T."/>
            <person name="Librado P."/>
            <person name="Lopez L."/>
            <person name="Munoz A."/>
            <person name="Noel B."/>
            <person name="Pallavicini A."/>
            <person name="Perrotta G."/>
            <person name="Poncet V."/>
            <person name="Pot D."/>
            <person name="Priyono X."/>
            <person name="Rigoreau M."/>
            <person name="Rouard M."/>
            <person name="Rozas J."/>
            <person name="Tranchant-Dubreuil C."/>
            <person name="VanBuren R."/>
            <person name="Zhang Q."/>
            <person name="Andrade A.C."/>
            <person name="Argout X."/>
            <person name="Bertrand B."/>
            <person name="de Kochko A."/>
            <person name="Graziosi G."/>
            <person name="Henry R.J."/>
            <person name="Jayarama X."/>
            <person name="Ming R."/>
            <person name="Nagai C."/>
            <person name="Rounsley S."/>
            <person name="Sankoff D."/>
            <person name="Giuliano G."/>
            <person name="Albert V.A."/>
            <person name="Wincker P."/>
            <person name="Lashermes P."/>
        </authorList>
    </citation>
    <scope>NUCLEOTIDE SEQUENCE [LARGE SCALE GENOMIC DNA]</scope>
    <source>
        <strain evidence="11">cv. DH200-94</strain>
    </source>
</reference>
<dbReference type="GO" id="GO:0016987">
    <property type="term" value="F:sigma factor activity"/>
    <property type="evidence" value="ECO:0007669"/>
    <property type="project" value="UniProtKB-UniRule"/>
</dbReference>
<dbReference type="PROSITE" id="PS00715">
    <property type="entry name" value="SIGMA70_1"/>
    <property type="match status" value="1"/>
</dbReference>
<feature type="domain" description="RNA polymerase sigma-70" evidence="9">
    <location>
        <begin position="513"/>
        <end position="539"/>
    </location>
</feature>
<dbReference type="InterPro" id="IPR050239">
    <property type="entry name" value="Sigma-70_RNA_pol_init_factors"/>
</dbReference>
<keyword evidence="3 6" id="KW-0731">Sigma factor</keyword>
<keyword evidence="2 6" id="KW-0805">Transcription regulation</keyword>
<dbReference type="InterPro" id="IPR013324">
    <property type="entry name" value="RNA_pol_sigma_r3/r4-like"/>
</dbReference>
<dbReference type="AlphaFoldDB" id="A0A068UE75"/>
<evidence type="ECO:0000256" key="3">
    <source>
        <dbReference type="ARBA" id="ARBA00023082"/>
    </source>
</evidence>
<evidence type="ECO:0000256" key="4">
    <source>
        <dbReference type="ARBA" id="ARBA00023125"/>
    </source>
</evidence>
<dbReference type="Pfam" id="PF04539">
    <property type="entry name" value="Sigma70_r3"/>
    <property type="match status" value="1"/>
</dbReference>
<dbReference type="Proteomes" id="UP000295252">
    <property type="component" value="Chromosome VIII"/>
</dbReference>
<dbReference type="SUPFAM" id="SSF88659">
    <property type="entry name" value="Sigma3 and sigma4 domains of RNA polymerase sigma factors"/>
    <property type="match status" value="2"/>
</dbReference>
<keyword evidence="6" id="KW-0150">Chloroplast</keyword>
<dbReference type="PhylomeDB" id="A0A068UE75"/>
<dbReference type="EMBL" id="HG739106">
    <property type="protein sequence ID" value="CDP06761.1"/>
    <property type="molecule type" value="Genomic_DNA"/>
</dbReference>
<dbReference type="InParanoid" id="A0A068UE75"/>
<accession>A0A068UE75</accession>
<dbReference type="PANTHER" id="PTHR30603:SF45">
    <property type="entry name" value="RNA POLYMERASE SIGMA FACTOR SIGF, CHLOROPLASTIC"/>
    <property type="match status" value="1"/>
</dbReference>
<dbReference type="GO" id="GO:0071482">
    <property type="term" value="P:cellular response to light stimulus"/>
    <property type="evidence" value="ECO:0007669"/>
    <property type="project" value="UniProtKB-ARBA"/>
</dbReference>
<dbReference type="PRINTS" id="PR00046">
    <property type="entry name" value="SIGMA70FCT"/>
</dbReference>
<keyword evidence="4 6" id="KW-0238">DNA-binding</keyword>
<dbReference type="InterPro" id="IPR007624">
    <property type="entry name" value="RNA_pol_sigma70_r3"/>
</dbReference>